<feature type="compositionally biased region" description="Basic and acidic residues" evidence="1">
    <location>
        <begin position="699"/>
        <end position="714"/>
    </location>
</feature>
<feature type="region of interest" description="Disordered" evidence="1">
    <location>
        <begin position="992"/>
        <end position="1014"/>
    </location>
</feature>
<protein>
    <submittedName>
        <fullName evidence="2">Uncharacterized protein</fullName>
    </submittedName>
</protein>
<name>A0A507B0Q5_9PEZI</name>
<dbReference type="RefSeq" id="XP_030992269.1">
    <property type="nucleotide sequence ID" value="XM_031143299.1"/>
</dbReference>
<keyword evidence="3" id="KW-1185">Reference proteome</keyword>
<reference evidence="2 3" key="1">
    <citation type="submission" date="2019-06" db="EMBL/GenBank/DDBJ databases">
        <title>Draft genome sequence of the filamentous fungus Phialemoniopsis curvata isolated from diesel fuel.</title>
        <authorList>
            <person name="Varaljay V.A."/>
            <person name="Lyon W.J."/>
            <person name="Crouch A.L."/>
            <person name="Drake C.E."/>
            <person name="Hollomon J.M."/>
            <person name="Nadeau L.J."/>
            <person name="Nunn H.S."/>
            <person name="Stevenson B.S."/>
            <person name="Bojanowski C.L."/>
            <person name="Crookes-Goodson W.J."/>
        </authorList>
    </citation>
    <scope>NUCLEOTIDE SEQUENCE [LARGE SCALE GENOMIC DNA]</scope>
    <source>
        <strain evidence="2 3">D216</strain>
    </source>
</reference>
<evidence type="ECO:0000313" key="2">
    <source>
        <dbReference type="EMBL" id="TPX10558.1"/>
    </source>
</evidence>
<proteinExistence type="predicted"/>
<dbReference type="InParanoid" id="A0A507B0Q5"/>
<feature type="compositionally biased region" description="Polar residues" evidence="1">
    <location>
        <begin position="854"/>
        <end position="870"/>
    </location>
</feature>
<feature type="region of interest" description="Disordered" evidence="1">
    <location>
        <begin position="699"/>
        <end position="736"/>
    </location>
</feature>
<evidence type="ECO:0000313" key="3">
    <source>
        <dbReference type="Proteomes" id="UP000319257"/>
    </source>
</evidence>
<organism evidence="2 3">
    <name type="scientific">Thyridium curvatum</name>
    <dbReference type="NCBI Taxonomy" id="1093900"/>
    <lineage>
        <taxon>Eukaryota</taxon>
        <taxon>Fungi</taxon>
        <taxon>Dikarya</taxon>
        <taxon>Ascomycota</taxon>
        <taxon>Pezizomycotina</taxon>
        <taxon>Sordariomycetes</taxon>
        <taxon>Sordariomycetidae</taxon>
        <taxon>Thyridiales</taxon>
        <taxon>Thyridiaceae</taxon>
        <taxon>Thyridium</taxon>
    </lineage>
</organism>
<feature type="compositionally biased region" description="Polar residues" evidence="1">
    <location>
        <begin position="615"/>
        <end position="631"/>
    </location>
</feature>
<dbReference type="EMBL" id="SKBQ01000056">
    <property type="protein sequence ID" value="TPX10558.1"/>
    <property type="molecule type" value="Genomic_DNA"/>
</dbReference>
<sequence>MPSRKKTKKLLSQLLEAQDFDLVVTRFVWMEAKYLLRIGRRCAMVKIQTDPYFICSRTVDREIIPNFIISQLEAQKLANPDARQIPFTPILNFIAVRSPDDGPAFPTSFQWQSRETHKTHFIFAYIDCRMPSRSYSVQELLSLRGRDVASDLRALADQDEELAKITAPANSRALRNPSEASAPKAPELLPTMEDQKETSASDSEELLYKGYASKLAASKPASRIASKFLAKTGTQPHVATPDDLLPQAEWMYRGRSGSEIAATEPLSAPTGLNAQQSEGFQRFYKAVSSPTHVRVTAGGRIVPNHRGPGSPTSKRAKDKEPEDEASANDAPQEHPGISAEQGRSVSMVAIPSHLYPPYHHPHFGPLNPPMPMMPMPMGVSMPPGFPFAAHAPAENTGAASSASMSKEPQNKENDPGQAPALSDADQGDSKIKISPPEQFDHSKPFLYNGQLMYPMPPSFAPPMGMPPMIPQPYIGSPRVPVFPGPVLGPVPPAASAVAPPPGFGRPHGMLPQFPGMSPGFPGPVHQMQPPHAPPISSIRPSDITSKQIESLRQALKYHEDQLQYNKHQIDEKEMDKTIQMLKSQIEHFQTLHRNQLVYEDKYYPKREKTREEMSKSATPTAPAFISSQPGSTEPKLGKKGSRESLRPAEGINSSRSNEAALHFSDRGTSSQSGGSQGSKAISYDAALAAPFRPRHTIIENHGAGKKDEAMEKRPIASGEQGYKSSSTASTDGCPQISSSDMALRNLKVDGDTIAGIPYLIGVLPSGEDLSTTHGQDYIYKRELTQDEERSRFLYWANAPASIRLGLPKFDGKDFYPLSPNPTSSGRSSSQSMHGRGSHCNNTRVNDPFRPLTPTPTSHATGSTAALSKENTPPHPDDHRVDRRTNPMNVNPRKLGENTGARILHNVLKRGAAGSNDALPSTLSSATAKGFLPQYAGAGSLLSPAYATSRPQQHVENRDALSDEDVVLNFIEARAKKDRRQVNDIGPGSLEQQFRNLAIGDAKDRSGRPAQWEGA</sequence>
<feature type="region of interest" description="Disordered" evidence="1">
    <location>
        <begin position="390"/>
        <end position="440"/>
    </location>
</feature>
<dbReference type="GeneID" id="41975891"/>
<feature type="region of interest" description="Disordered" evidence="1">
    <location>
        <begin position="607"/>
        <end position="678"/>
    </location>
</feature>
<feature type="compositionally biased region" description="Basic and acidic residues" evidence="1">
    <location>
        <begin position="874"/>
        <end position="884"/>
    </location>
</feature>
<dbReference type="OrthoDB" id="5401902at2759"/>
<dbReference type="Proteomes" id="UP000319257">
    <property type="component" value="Unassembled WGS sequence"/>
</dbReference>
<feature type="region of interest" description="Disordered" evidence="1">
    <location>
        <begin position="815"/>
        <end position="895"/>
    </location>
</feature>
<feature type="compositionally biased region" description="Polar residues" evidence="1">
    <location>
        <begin position="722"/>
        <end position="736"/>
    </location>
</feature>
<evidence type="ECO:0000256" key="1">
    <source>
        <dbReference type="SAM" id="MobiDB-lite"/>
    </source>
</evidence>
<comment type="caution">
    <text evidence="2">The sequence shown here is derived from an EMBL/GenBank/DDBJ whole genome shotgun (WGS) entry which is preliminary data.</text>
</comment>
<gene>
    <name evidence="2" type="ORF">E0L32_008444</name>
</gene>
<feature type="region of interest" description="Disordered" evidence="1">
    <location>
        <begin position="295"/>
        <end position="340"/>
    </location>
</feature>
<feature type="compositionally biased region" description="Low complexity" evidence="1">
    <location>
        <begin position="823"/>
        <end position="838"/>
    </location>
</feature>
<feature type="region of interest" description="Disordered" evidence="1">
    <location>
        <begin position="168"/>
        <end position="203"/>
    </location>
</feature>
<dbReference type="STRING" id="1093900.A0A507B0Q5"/>
<accession>A0A507B0Q5</accession>
<feature type="compositionally biased region" description="Polar residues" evidence="1">
    <location>
        <begin position="397"/>
        <end position="407"/>
    </location>
</feature>
<dbReference type="AlphaFoldDB" id="A0A507B0Q5"/>